<feature type="region of interest" description="Disordered" evidence="8">
    <location>
        <begin position="423"/>
        <end position="450"/>
    </location>
</feature>
<evidence type="ECO:0000256" key="8">
    <source>
        <dbReference type="SAM" id="MobiDB-lite"/>
    </source>
</evidence>
<evidence type="ECO:0000256" key="7">
    <source>
        <dbReference type="PROSITE-ProRule" id="PRU00117"/>
    </source>
</evidence>
<evidence type="ECO:0000256" key="6">
    <source>
        <dbReference type="ARBA" id="ARBA00023163"/>
    </source>
</evidence>
<evidence type="ECO:0000256" key="4">
    <source>
        <dbReference type="ARBA" id="ARBA00022884"/>
    </source>
</evidence>
<keyword evidence="1" id="KW-0806">Transcription termination</keyword>
<evidence type="ECO:0000313" key="10">
    <source>
        <dbReference type="EMBL" id="CAI8018991.1"/>
    </source>
</evidence>
<dbReference type="InterPro" id="IPR012340">
    <property type="entry name" value="NA-bd_OB-fold"/>
</dbReference>
<dbReference type="GO" id="GO:0006353">
    <property type="term" value="P:DNA-templated transcription termination"/>
    <property type="evidence" value="ECO:0007669"/>
    <property type="project" value="UniProtKB-KW"/>
</dbReference>
<dbReference type="EMBL" id="CASHTH010001721">
    <property type="protein sequence ID" value="CAI8018991.1"/>
    <property type="molecule type" value="Genomic_DNA"/>
</dbReference>
<dbReference type="InterPro" id="IPR015946">
    <property type="entry name" value="KH_dom-like_a/b"/>
</dbReference>
<dbReference type="Gene3D" id="2.40.50.140">
    <property type="entry name" value="Nucleic acid-binding proteins"/>
    <property type="match status" value="1"/>
</dbReference>
<dbReference type="CDD" id="cd22529">
    <property type="entry name" value="KH-II_NusA_rpt2"/>
    <property type="match status" value="1"/>
</dbReference>
<dbReference type="Pfam" id="PF13184">
    <property type="entry name" value="KH_NusA_1st"/>
    <property type="match status" value="1"/>
</dbReference>
<organism evidence="10 11">
    <name type="scientific">Geodia barretti</name>
    <name type="common">Barrett's horny sponge</name>
    <dbReference type="NCBI Taxonomy" id="519541"/>
    <lineage>
        <taxon>Eukaryota</taxon>
        <taxon>Metazoa</taxon>
        <taxon>Porifera</taxon>
        <taxon>Demospongiae</taxon>
        <taxon>Heteroscleromorpha</taxon>
        <taxon>Tetractinellida</taxon>
        <taxon>Astrophorina</taxon>
        <taxon>Geodiidae</taxon>
        <taxon>Geodia</taxon>
    </lineage>
</organism>
<dbReference type="CDD" id="cd02134">
    <property type="entry name" value="KH-II_NusA_rpt1"/>
    <property type="match status" value="1"/>
</dbReference>
<keyword evidence="5" id="KW-0805">Transcription regulation</keyword>
<dbReference type="InterPro" id="IPR058582">
    <property type="entry name" value="KH_NusA_2nd"/>
</dbReference>
<dbReference type="FunFam" id="3.30.300.20:FF:000005">
    <property type="entry name" value="Transcription termination/antitermination protein NusA"/>
    <property type="match status" value="1"/>
</dbReference>
<evidence type="ECO:0000313" key="11">
    <source>
        <dbReference type="Proteomes" id="UP001174909"/>
    </source>
</evidence>
<dbReference type="PANTHER" id="PTHR22648:SF0">
    <property type="entry name" value="TRANSCRIPTION TERMINATION_ANTITERMINATION PROTEIN NUSA"/>
    <property type="match status" value="1"/>
</dbReference>
<dbReference type="PROSITE" id="PS50084">
    <property type="entry name" value="KH_TYPE_1"/>
    <property type="match status" value="1"/>
</dbReference>
<sequence length="450" mass="48349">MEQVLGAIEVALASAFKKDNPASGQNISVTLNPNSGEVSVYALKTVVESVEDDEREITLLDASKIRRDVAIGDEVAAAEPLPHNASRIAAQTAKQVVLQRLREAERELLFQEFAQHEGDIMSGIVETSDPGRTITLDLGRAQAILPHDEQVNSERYRKGQRVKVFILSVRSAPKGPEILCRRVHNGVVEIKAIAREAGFRSKVAVSATQPGIDPVGSCIGIRGNRIQSIVNELQGEKIDIVSWDPDPKAFIAKSLSPSEPVQVELLDSEQTAVVVVPDRQLSLAIGKEGQNTRLAARLTGWRLDIKGMTEWEGIREARLHAAAEAAAKAAQEAASLPAAQAEAVAEATEILKVEEPAEAAVVAEAEAIVQGVSEALDTEAELAQTAAEPQAVADVAENDIDKDGILEALILEEELLQQAEVETVPAQGDSEVGISVDDLDSFHPRPYARR</sequence>
<dbReference type="InterPro" id="IPR010213">
    <property type="entry name" value="TF_NusA"/>
</dbReference>
<dbReference type="CDD" id="cd04455">
    <property type="entry name" value="S1_NusA"/>
    <property type="match status" value="1"/>
</dbReference>
<proteinExistence type="inferred from homology"/>
<dbReference type="Gene3D" id="3.30.1480.10">
    <property type="entry name" value="NusA, N-terminal domain"/>
    <property type="match status" value="1"/>
</dbReference>
<dbReference type="InterPro" id="IPR003029">
    <property type="entry name" value="S1_domain"/>
</dbReference>
<dbReference type="InterPro" id="IPR009019">
    <property type="entry name" value="KH_sf_prok-type"/>
</dbReference>
<accession>A0AA35RYN9</accession>
<dbReference type="AlphaFoldDB" id="A0AA35RYN9"/>
<dbReference type="Proteomes" id="UP001174909">
    <property type="component" value="Unassembled WGS sequence"/>
</dbReference>
<dbReference type="GO" id="GO:0005829">
    <property type="term" value="C:cytosol"/>
    <property type="evidence" value="ECO:0007669"/>
    <property type="project" value="TreeGrafter"/>
</dbReference>
<dbReference type="NCBIfam" id="TIGR01953">
    <property type="entry name" value="NusA"/>
    <property type="match status" value="1"/>
</dbReference>
<dbReference type="InterPro" id="IPR036555">
    <property type="entry name" value="NusA_N_sf"/>
</dbReference>
<dbReference type="InterPro" id="IPR030842">
    <property type="entry name" value="TF_NusA_bacterial"/>
</dbReference>
<dbReference type="SMART" id="SM00322">
    <property type="entry name" value="KH"/>
    <property type="match status" value="2"/>
</dbReference>
<name>A0AA35RYN9_GEOBA</name>
<dbReference type="Pfam" id="PF08529">
    <property type="entry name" value="NusA_N"/>
    <property type="match status" value="1"/>
</dbReference>
<evidence type="ECO:0000256" key="2">
    <source>
        <dbReference type="ARBA" id="ARBA00022490"/>
    </source>
</evidence>
<dbReference type="SUPFAM" id="SSF50249">
    <property type="entry name" value="Nucleic acid-binding proteins"/>
    <property type="match status" value="1"/>
</dbReference>
<keyword evidence="6" id="KW-0804">Transcription</keyword>
<evidence type="ECO:0000259" key="9">
    <source>
        <dbReference type="PROSITE" id="PS50126"/>
    </source>
</evidence>
<feature type="domain" description="S1 motif" evidence="9">
    <location>
        <begin position="118"/>
        <end position="182"/>
    </location>
</feature>
<protein>
    <submittedName>
        <fullName evidence="10">Transcription termination/antitermination protein NusA</fullName>
    </submittedName>
</protein>
<dbReference type="InterPro" id="IPR004087">
    <property type="entry name" value="KH_dom"/>
</dbReference>
<keyword evidence="11" id="KW-1185">Reference proteome</keyword>
<dbReference type="Gene3D" id="3.30.300.20">
    <property type="match status" value="2"/>
</dbReference>
<dbReference type="GO" id="GO:0003700">
    <property type="term" value="F:DNA-binding transcription factor activity"/>
    <property type="evidence" value="ECO:0007669"/>
    <property type="project" value="InterPro"/>
</dbReference>
<evidence type="ECO:0000256" key="5">
    <source>
        <dbReference type="ARBA" id="ARBA00023015"/>
    </source>
</evidence>
<reference evidence="10" key="1">
    <citation type="submission" date="2023-03" db="EMBL/GenBank/DDBJ databases">
        <authorList>
            <person name="Steffen K."/>
            <person name="Cardenas P."/>
        </authorList>
    </citation>
    <scope>NUCLEOTIDE SEQUENCE</scope>
</reference>
<comment type="caution">
    <text evidence="10">The sequence shown here is derived from an EMBL/GenBank/DDBJ whole genome shotgun (WGS) entry which is preliminary data.</text>
</comment>
<gene>
    <name evidence="10" type="ORF">GBAR_LOCUS11456</name>
</gene>
<dbReference type="SUPFAM" id="SSF54814">
    <property type="entry name" value="Prokaryotic type KH domain (KH-domain type II)"/>
    <property type="match status" value="2"/>
</dbReference>
<keyword evidence="3" id="KW-0889">Transcription antitermination</keyword>
<dbReference type="PANTHER" id="PTHR22648">
    <property type="entry name" value="TRANSCRIPTION TERMINATION FACTOR NUSA"/>
    <property type="match status" value="1"/>
</dbReference>
<dbReference type="InterPro" id="IPR013735">
    <property type="entry name" value="TF_NusA_N"/>
</dbReference>
<dbReference type="Pfam" id="PF26594">
    <property type="entry name" value="KH_NusA_2nd"/>
    <property type="match status" value="1"/>
</dbReference>
<dbReference type="GO" id="GO:0003723">
    <property type="term" value="F:RNA binding"/>
    <property type="evidence" value="ECO:0007669"/>
    <property type="project" value="UniProtKB-UniRule"/>
</dbReference>
<keyword evidence="4 7" id="KW-0694">RNA-binding</keyword>
<dbReference type="PROSITE" id="PS50126">
    <property type="entry name" value="S1"/>
    <property type="match status" value="1"/>
</dbReference>
<dbReference type="HAMAP" id="MF_00945_B">
    <property type="entry name" value="NusA_B"/>
    <property type="match status" value="1"/>
</dbReference>
<dbReference type="SUPFAM" id="SSF69705">
    <property type="entry name" value="Transcription factor NusA, N-terminal domain"/>
    <property type="match status" value="1"/>
</dbReference>
<dbReference type="InterPro" id="IPR025249">
    <property type="entry name" value="TF_NusA_KH_1st"/>
</dbReference>
<evidence type="ECO:0000256" key="3">
    <source>
        <dbReference type="ARBA" id="ARBA00022814"/>
    </source>
</evidence>
<dbReference type="GO" id="GO:0031564">
    <property type="term" value="P:transcription antitermination"/>
    <property type="evidence" value="ECO:0007669"/>
    <property type="project" value="UniProtKB-KW"/>
</dbReference>
<evidence type="ECO:0000256" key="1">
    <source>
        <dbReference type="ARBA" id="ARBA00022472"/>
    </source>
</evidence>
<keyword evidence="2" id="KW-0963">Cytoplasm</keyword>